<evidence type="ECO:0000256" key="9">
    <source>
        <dbReference type="ARBA" id="ARBA00022741"/>
    </source>
</evidence>
<evidence type="ECO:0000256" key="18">
    <source>
        <dbReference type="RuleBase" id="RU365063"/>
    </source>
</evidence>
<evidence type="ECO:0000256" key="6">
    <source>
        <dbReference type="ARBA" id="ARBA00022516"/>
    </source>
</evidence>
<evidence type="ECO:0000256" key="7">
    <source>
        <dbReference type="ARBA" id="ARBA00022598"/>
    </source>
</evidence>
<evidence type="ECO:0000256" key="11">
    <source>
        <dbReference type="ARBA" id="ARBA00022840"/>
    </source>
</evidence>
<comment type="function">
    <text evidence="1 18">This protein is a component of the acetyl coenzyme A carboxylase complex; first, biotin carboxylase catalyzes the carboxylation of the carrier protein and then the transcarboxylase transfers the carboxyl group to form malonyl-CoA.</text>
</comment>
<evidence type="ECO:0000313" key="19">
    <source>
        <dbReference type="EMBL" id="ANF54437.1"/>
    </source>
</evidence>
<evidence type="ECO:0000256" key="3">
    <source>
        <dbReference type="ARBA" id="ARBA00011750"/>
    </source>
</evidence>
<keyword evidence="20" id="KW-1185">Reference proteome</keyword>
<evidence type="ECO:0000256" key="15">
    <source>
        <dbReference type="ARBA" id="ARBA00023267"/>
    </source>
</evidence>
<dbReference type="InterPro" id="IPR016185">
    <property type="entry name" value="PreATP-grasp_dom_sf"/>
</dbReference>
<dbReference type="NCBIfam" id="NF006367">
    <property type="entry name" value="PRK08591.1"/>
    <property type="match status" value="1"/>
</dbReference>
<evidence type="ECO:0000256" key="17">
    <source>
        <dbReference type="ARBA" id="ARBA00048600"/>
    </source>
</evidence>
<sequence length="450" mass="48536">MFTKVLIANRGEIALRIHRACKEMGISTVAVHSEADRGAMWVRLADESVCIGPAPAAKSYLNIPSIIAAAEITGAQAIHPGYGFLAENARFAEIIEAHGMTFIGPKPEHIRVMGDKITAKQAVKDAGIPVVPGSDGEVETVEQAIEASKAIGFPLIVKAAAGGGGRGMKVAQTADDLVEAVQTAQAEALAAFGNGAVYMERYLQKPRHIEIQVIADSHGNVVHLGERDCSLQRRHQKVLEEAPSPALSAEGRVKIGETVNKAIAAIGYLGAGTIEFLWEDGEFFFIEMNTRLQVEHPVTEMITGVDLVREQIRIAAGLPLSFKQEDITFEGHAIEVRINAENAETFTPSPGTITEFHAPGGLGVRLDSAIYAGYSIPPYYDSLIGKLIVHGRDREEALARLKRSLGETVISGVDTTIPLFQKLLQEPDILSGDYDIHWLEKWAAAQKAKA</sequence>
<dbReference type="Gene3D" id="3.30.470.20">
    <property type="entry name" value="ATP-grasp fold, B domain"/>
    <property type="match status" value="1"/>
</dbReference>
<evidence type="ECO:0000256" key="13">
    <source>
        <dbReference type="ARBA" id="ARBA00023098"/>
    </source>
</evidence>
<evidence type="ECO:0000256" key="14">
    <source>
        <dbReference type="ARBA" id="ARBA00023160"/>
    </source>
</evidence>
<protein>
    <recommendedName>
        <fullName evidence="5 18">Biotin carboxylase</fullName>
        <ecNumber evidence="4 18">6.3.4.14</ecNumber>
    </recommendedName>
    <alternativeName>
        <fullName evidence="16 18">Acetyl-coenzyme A carboxylase biotin carboxylase subunit A</fullName>
    </alternativeName>
</protein>
<evidence type="ECO:0000256" key="1">
    <source>
        <dbReference type="ARBA" id="ARBA00003761"/>
    </source>
</evidence>
<dbReference type="SUPFAM" id="SSF56059">
    <property type="entry name" value="Glutathione synthetase ATP-binding domain-like"/>
    <property type="match status" value="1"/>
</dbReference>
<keyword evidence="14 18" id="KW-0275">Fatty acid biosynthesis</keyword>
<dbReference type="InterPro" id="IPR011054">
    <property type="entry name" value="Rudment_hybrid_motif"/>
</dbReference>
<dbReference type="eggNOG" id="COG0439">
    <property type="taxonomic scope" value="Bacteria"/>
</dbReference>
<keyword evidence="8" id="KW-0479">Metal-binding</keyword>
<dbReference type="PROSITE" id="PS00867">
    <property type="entry name" value="CPSASE_2"/>
    <property type="match status" value="1"/>
</dbReference>
<dbReference type="InterPro" id="IPR005481">
    <property type="entry name" value="BC-like_N"/>
</dbReference>
<keyword evidence="13 18" id="KW-0443">Lipid metabolism</keyword>
<keyword evidence="6 18" id="KW-0444">Lipid biosynthesis</keyword>
<dbReference type="Pfam" id="PF02785">
    <property type="entry name" value="Biotin_carb_C"/>
    <property type="match status" value="1"/>
</dbReference>
<dbReference type="InterPro" id="IPR011761">
    <property type="entry name" value="ATP-grasp"/>
</dbReference>
<keyword evidence="10 18" id="KW-0276">Fatty acid metabolism</keyword>
<keyword evidence="12" id="KW-0460">Magnesium</keyword>
<dbReference type="PROSITE" id="PS50979">
    <property type="entry name" value="BC"/>
    <property type="match status" value="1"/>
</dbReference>
<evidence type="ECO:0000256" key="2">
    <source>
        <dbReference type="ARBA" id="ARBA00004956"/>
    </source>
</evidence>
<dbReference type="SUPFAM" id="SSF52440">
    <property type="entry name" value="PreATP-grasp domain"/>
    <property type="match status" value="1"/>
</dbReference>
<evidence type="ECO:0000256" key="5">
    <source>
        <dbReference type="ARBA" id="ARBA00017242"/>
    </source>
</evidence>
<evidence type="ECO:0000256" key="8">
    <source>
        <dbReference type="ARBA" id="ARBA00022723"/>
    </source>
</evidence>
<comment type="subunit">
    <text evidence="3 18">Acetyl-CoA carboxylase is a heterohexamer of biotin carboxyl carrier protein, biotin carboxylase and the two subunits of carboxyl transferase in a 2:2 complex.</text>
</comment>
<dbReference type="UniPathway" id="UPA00655">
    <property type="reaction ID" value="UER00711"/>
</dbReference>
<comment type="pathway">
    <text evidence="2 18">Lipid metabolism; malonyl-CoA biosynthesis; malonyl-CoA from acetyl-CoA: step 1/1.</text>
</comment>
<dbReference type="FunFam" id="3.30.1490.20:FF:000018">
    <property type="entry name" value="Biotin carboxylase"/>
    <property type="match status" value="1"/>
</dbReference>
<dbReference type="Gene3D" id="3.30.1490.20">
    <property type="entry name" value="ATP-grasp fold, A domain"/>
    <property type="match status" value="1"/>
</dbReference>
<dbReference type="GO" id="GO:2001295">
    <property type="term" value="P:malonyl-CoA biosynthetic process"/>
    <property type="evidence" value="ECO:0007669"/>
    <property type="project" value="UniProtKB-UniPathway"/>
</dbReference>
<dbReference type="PANTHER" id="PTHR48095:SF2">
    <property type="entry name" value="BIOTIN CARBOXYLASE, CHLOROPLASTIC"/>
    <property type="match status" value="1"/>
</dbReference>
<proteinExistence type="predicted"/>
<dbReference type="Gene3D" id="3.40.50.20">
    <property type="match status" value="1"/>
</dbReference>
<dbReference type="Pfam" id="PF00289">
    <property type="entry name" value="Biotin_carb_N"/>
    <property type="match status" value="1"/>
</dbReference>
<dbReference type="InterPro" id="IPR004549">
    <property type="entry name" value="Acetyl_CoA_COase_biotin_COase"/>
</dbReference>
<dbReference type="InterPro" id="IPR005482">
    <property type="entry name" value="Biotin_COase_C"/>
</dbReference>
<keyword evidence="9 18" id="KW-0547">Nucleotide-binding</keyword>
<organism evidence="19 20">
    <name type="scientific">Brevundimonas naejangsanensis</name>
    <dbReference type="NCBI Taxonomy" id="588932"/>
    <lineage>
        <taxon>Bacteria</taxon>
        <taxon>Pseudomonadati</taxon>
        <taxon>Pseudomonadota</taxon>
        <taxon>Alphaproteobacteria</taxon>
        <taxon>Caulobacterales</taxon>
        <taxon>Caulobacteraceae</taxon>
        <taxon>Brevundimonas</taxon>
    </lineage>
</organism>
<dbReference type="GO" id="GO:0005524">
    <property type="term" value="F:ATP binding"/>
    <property type="evidence" value="ECO:0007669"/>
    <property type="project" value="UniProtKB-UniRule"/>
</dbReference>
<dbReference type="InterPro" id="IPR011764">
    <property type="entry name" value="Biotin_carboxylation_dom"/>
</dbReference>
<evidence type="ECO:0000256" key="16">
    <source>
        <dbReference type="ARBA" id="ARBA00033786"/>
    </source>
</evidence>
<comment type="catalytic activity">
    <reaction evidence="17 18">
        <text>N(6)-biotinyl-L-lysyl-[protein] + hydrogencarbonate + ATP = N(6)-carboxybiotinyl-L-lysyl-[protein] + ADP + phosphate + H(+)</text>
        <dbReference type="Rhea" id="RHEA:13501"/>
        <dbReference type="Rhea" id="RHEA-COMP:10505"/>
        <dbReference type="Rhea" id="RHEA-COMP:10506"/>
        <dbReference type="ChEBI" id="CHEBI:15378"/>
        <dbReference type="ChEBI" id="CHEBI:17544"/>
        <dbReference type="ChEBI" id="CHEBI:30616"/>
        <dbReference type="ChEBI" id="CHEBI:43474"/>
        <dbReference type="ChEBI" id="CHEBI:83144"/>
        <dbReference type="ChEBI" id="CHEBI:83145"/>
        <dbReference type="ChEBI" id="CHEBI:456216"/>
        <dbReference type="EC" id="6.3.4.14"/>
    </reaction>
</comment>
<dbReference type="GO" id="GO:0004075">
    <property type="term" value="F:biotin carboxylase activity"/>
    <property type="evidence" value="ECO:0007669"/>
    <property type="project" value="UniProtKB-EC"/>
</dbReference>
<dbReference type="RefSeq" id="WP_025976744.1">
    <property type="nucleotide sequence ID" value="NZ_CP015614.1"/>
</dbReference>
<dbReference type="GO" id="GO:0046872">
    <property type="term" value="F:metal ion binding"/>
    <property type="evidence" value="ECO:0007669"/>
    <property type="project" value="UniProtKB-KW"/>
</dbReference>
<dbReference type="Proteomes" id="UP000077603">
    <property type="component" value="Chromosome"/>
</dbReference>
<dbReference type="STRING" id="588932.DA69_06605"/>
<keyword evidence="11 18" id="KW-0067">ATP-binding</keyword>
<dbReference type="AlphaFoldDB" id="A0A172Y5D4"/>
<name>A0A172Y5D4_9CAUL</name>
<dbReference type="NCBIfam" id="TIGR00514">
    <property type="entry name" value="accC"/>
    <property type="match status" value="1"/>
</dbReference>
<dbReference type="KEGG" id="bne:DA69_06605"/>
<keyword evidence="15 18" id="KW-0092">Biotin</keyword>
<dbReference type="EC" id="6.3.4.14" evidence="4 18"/>
<reference evidence="19 20" key="1">
    <citation type="journal article" date="2014" name="Genome Announc.">
        <title>Genome Sequence of a Promising Hydrogen-Producing Facultative Anaerobic Bacterium, Brevundimonas naejangsanensis Strain B1.</title>
        <authorList>
            <person name="Su H."/>
            <person name="Zhang T."/>
            <person name="Bao M."/>
            <person name="Jiang Y."/>
            <person name="Wang Y."/>
            <person name="Tan T."/>
        </authorList>
    </citation>
    <scope>NUCLEOTIDE SEQUENCE [LARGE SCALE GENOMIC DNA]</scope>
    <source>
        <strain evidence="19 20">B1</strain>
    </source>
</reference>
<dbReference type="InterPro" id="IPR013815">
    <property type="entry name" value="ATP_grasp_subdomain_1"/>
</dbReference>
<evidence type="ECO:0000256" key="12">
    <source>
        <dbReference type="ARBA" id="ARBA00022842"/>
    </source>
</evidence>
<gene>
    <name evidence="19" type="ORF">DA69_06605</name>
</gene>
<dbReference type="SMART" id="SM00878">
    <property type="entry name" value="Biotin_carb_C"/>
    <property type="match status" value="1"/>
</dbReference>
<evidence type="ECO:0000313" key="20">
    <source>
        <dbReference type="Proteomes" id="UP000077603"/>
    </source>
</evidence>
<keyword evidence="7 18" id="KW-0436">Ligase</keyword>
<dbReference type="PROSITE" id="PS50975">
    <property type="entry name" value="ATP_GRASP"/>
    <property type="match status" value="1"/>
</dbReference>
<dbReference type="PROSITE" id="PS00866">
    <property type="entry name" value="CPSASE_1"/>
    <property type="match status" value="1"/>
</dbReference>
<dbReference type="GO" id="GO:0006633">
    <property type="term" value="P:fatty acid biosynthetic process"/>
    <property type="evidence" value="ECO:0007669"/>
    <property type="project" value="UniProtKB-KW"/>
</dbReference>
<dbReference type="OrthoDB" id="9763189at2"/>
<dbReference type="EMBL" id="CP015614">
    <property type="protein sequence ID" value="ANF54437.1"/>
    <property type="molecule type" value="Genomic_DNA"/>
</dbReference>
<dbReference type="SUPFAM" id="SSF51246">
    <property type="entry name" value="Rudiment single hybrid motif"/>
    <property type="match status" value="1"/>
</dbReference>
<accession>A0A172Y5D4</accession>
<dbReference type="Pfam" id="PF02786">
    <property type="entry name" value="CPSase_L_D2"/>
    <property type="match status" value="1"/>
</dbReference>
<evidence type="ECO:0000256" key="10">
    <source>
        <dbReference type="ARBA" id="ARBA00022832"/>
    </source>
</evidence>
<dbReference type="InterPro" id="IPR051602">
    <property type="entry name" value="ACC_Biotin_Carboxylase"/>
</dbReference>
<dbReference type="FunFam" id="3.40.50.20:FF:000010">
    <property type="entry name" value="Propionyl-CoA carboxylase subunit alpha"/>
    <property type="match status" value="1"/>
</dbReference>
<dbReference type="InterPro" id="IPR005479">
    <property type="entry name" value="CPAse_ATP-bd"/>
</dbReference>
<dbReference type="PANTHER" id="PTHR48095">
    <property type="entry name" value="PYRUVATE CARBOXYLASE SUBUNIT A"/>
    <property type="match status" value="1"/>
</dbReference>
<evidence type="ECO:0000256" key="4">
    <source>
        <dbReference type="ARBA" id="ARBA00013263"/>
    </source>
</evidence>